<dbReference type="SUPFAM" id="SSF117074">
    <property type="entry name" value="Hypothetical protein PA1324"/>
    <property type="match status" value="1"/>
</dbReference>
<evidence type="ECO:0000313" key="1">
    <source>
        <dbReference type="EMBL" id="SHH20088.1"/>
    </source>
</evidence>
<dbReference type="InterPro" id="IPR029062">
    <property type="entry name" value="Class_I_gatase-like"/>
</dbReference>
<dbReference type="RefSeq" id="WP_073071320.1">
    <property type="nucleotide sequence ID" value="NZ_FQXN01000001.1"/>
</dbReference>
<dbReference type="EMBL" id="FQXN01000001">
    <property type="protein sequence ID" value="SHH20088.1"/>
    <property type="molecule type" value="Genomic_DNA"/>
</dbReference>
<dbReference type="InterPro" id="IPR013783">
    <property type="entry name" value="Ig-like_fold"/>
</dbReference>
<accession>A0A1M5R1M8</accession>
<keyword evidence="2" id="KW-1185">Reference proteome</keyword>
<dbReference type="Proteomes" id="UP000242592">
    <property type="component" value="Unassembled WGS sequence"/>
</dbReference>
<dbReference type="SUPFAM" id="SSF52317">
    <property type="entry name" value="Class I glutamine amidotransferase-like"/>
    <property type="match status" value="1"/>
</dbReference>
<protein>
    <submittedName>
        <fullName evidence="1">Cna protein B-type domain-containing protein</fullName>
    </submittedName>
</protein>
<dbReference type="OrthoDB" id="48076at2"/>
<name>A0A1M5R1M8_9BACT</name>
<organism evidence="1 2">
    <name type="scientific">Thermosipho atlanticus DSM 15807</name>
    <dbReference type="NCBI Taxonomy" id="1123380"/>
    <lineage>
        <taxon>Bacteria</taxon>
        <taxon>Thermotogati</taxon>
        <taxon>Thermotogota</taxon>
        <taxon>Thermotogae</taxon>
        <taxon>Thermotogales</taxon>
        <taxon>Fervidobacteriaceae</taxon>
        <taxon>Thermosipho</taxon>
    </lineage>
</organism>
<dbReference type="Gene3D" id="2.60.40.10">
    <property type="entry name" value="Immunoglobulins"/>
    <property type="match status" value="1"/>
</dbReference>
<sequence>MKKVFLIIISMFILLIIIQGCFNLLPVLTGSTIKGTAKFFDKNLGQHGGIEISLYSNVSTVTTNTDANGNYSFSGLALGDYIIVAKDPSNIYFPASLSITISATGLLNVQDLVLTKVVNHVVIFREDESGWANAGVPTTVIGDILSNNIGMTEGAGVNQFEYRSLRGGTPNLQFNFGDLLIIEGDQPQDFYDIYTAHKSTFDNFINNGGIMLWVAADNGWAYGDFTSTLPGSVTWRDSYESTNDVATFNHPITINFPSQMVGNFASHGGFQITNNNLINNVVIYMQETTGLLPTFIEYRYGYGRVIATTVPLEWYVENGPTEVPPNYNYNISYKDLFVLMLTRTIRYIMGLPVSPNIQ</sequence>
<reference evidence="2" key="1">
    <citation type="submission" date="2016-11" db="EMBL/GenBank/DDBJ databases">
        <authorList>
            <person name="Varghese N."/>
            <person name="Submissions S."/>
        </authorList>
    </citation>
    <scope>NUCLEOTIDE SEQUENCE [LARGE SCALE GENOMIC DNA]</scope>
    <source>
        <strain evidence="2">DSM 15807</strain>
    </source>
</reference>
<proteinExistence type="predicted"/>
<evidence type="ECO:0000313" key="2">
    <source>
        <dbReference type="Proteomes" id="UP000242592"/>
    </source>
</evidence>
<dbReference type="AlphaFoldDB" id="A0A1M5R1M8"/>
<gene>
    <name evidence="1" type="ORF">SAMN02745199_0279</name>
</gene>
<dbReference type="PROSITE" id="PS51257">
    <property type="entry name" value="PROKAR_LIPOPROTEIN"/>
    <property type="match status" value="1"/>
</dbReference>